<evidence type="ECO:0000256" key="3">
    <source>
        <dbReference type="SAM" id="MobiDB-lite"/>
    </source>
</evidence>
<dbReference type="EMBL" id="QGTR01000002">
    <property type="protein sequence ID" value="PWW02113.1"/>
    <property type="molecule type" value="Genomic_DNA"/>
</dbReference>
<feature type="region of interest" description="Disordered" evidence="3">
    <location>
        <begin position="411"/>
        <end position="440"/>
    </location>
</feature>
<reference evidence="6 7" key="1">
    <citation type="submission" date="2018-05" db="EMBL/GenBank/DDBJ databases">
        <title>Genomic Encyclopedia of Type Strains, Phase IV (KMG-IV): sequencing the most valuable type-strain genomes for metagenomic binning, comparative biology and taxonomic classification.</title>
        <authorList>
            <person name="Goeker M."/>
        </authorList>
    </citation>
    <scope>NUCLEOTIDE SEQUENCE [LARGE SCALE GENOMIC DNA]</scope>
    <source>
        <strain evidence="6 7">DSM 16791</strain>
    </source>
</reference>
<dbReference type="GO" id="GO:1902201">
    <property type="term" value="P:negative regulation of bacterial-type flagellum-dependent cell motility"/>
    <property type="evidence" value="ECO:0007669"/>
    <property type="project" value="TreeGrafter"/>
</dbReference>
<dbReference type="FunFam" id="3.30.70.270:FF:000001">
    <property type="entry name" value="Diguanylate cyclase domain protein"/>
    <property type="match status" value="1"/>
</dbReference>
<feature type="transmembrane region" description="Helical" evidence="4">
    <location>
        <begin position="68"/>
        <end position="86"/>
    </location>
</feature>
<feature type="transmembrane region" description="Helical" evidence="4">
    <location>
        <begin position="198"/>
        <end position="217"/>
    </location>
</feature>
<dbReference type="PANTHER" id="PTHR45138">
    <property type="entry name" value="REGULATORY COMPONENTS OF SENSORY TRANSDUCTION SYSTEM"/>
    <property type="match status" value="1"/>
</dbReference>
<dbReference type="GO" id="GO:0052621">
    <property type="term" value="F:diguanylate cyclase activity"/>
    <property type="evidence" value="ECO:0007669"/>
    <property type="project" value="UniProtKB-EC"/>
</dbReference>
<keyword evidence="7" id="KW-1185">Reference proteome</keyword>
<dbReference type="NCBIfam" id="TIGR00254">
    <property type="entry name" value="GGDEF"/>
    <property type="match status" value="1"/>
</dbReference>
<dbReference type="GO" id="GO:0005886">
    <property type="term" value="C:plasma membrane"/>
    <property type="evidence" value="ECO:0007669"/>
    <property type="project" value="TreeGrafter"/>
</dbReference>
<comment type="catalytic activity">
    <reaction evidence="2">
        <text>2 GTP = 3',3'-c-di-GMP + 2 diphosphate</text>
        <dbReference type="Rhea" id="RHEA:24898"/>
        <dbReference type="ChEBI" id="CHEBI:33019"/>
        <dbReference type="ChEBI" id="CHEBI:37565"/>
        <dbReference type="ChEBI" id="CHEBI:58805"/>
        <dbReference type="EC" id="2.7.7.65"/>
    </reaction>
</comment>
<dbReference type="Proteomes" id="UP000246352">
    <property type="component" value="Unassembled WGS sequence"/>
</dbReference>
<proteinExistence type="predicted"/>
<feature type="transmembrane region" description="Helical" evidence="4">
    <location>
        <begin position="125"/>
        <end position="146"/>
    </location>
</feature>
<gene>
    <name evidence="6" type="ORF">DFR52_102781</name>
</gene>
<dbReference type="GO" id="GO:0043709">
    <property type="term" value="P:cell adhesion involved in single-species biofilm formation"/>
    <property type="evidence" value="ECO:0007669"/>
    <property type="project" value="TreeGrafter"/>
</dbReference>
<comment type="caution">
    <text evidence="6">The sequence shown here is derived from an EMBL/GenBank/DDBJ whole genome shotgun (WGS) entry which is preliminary data.</text>
</comment>
<dbReference type="Gene3D" id="3.30.70.270">
    <property type="match status" value="1"/>
</dbReference>
<dbReference type="EC" id="2.7.7.65" evidence="1"/>
<keyword evidence="4" id="KW-1133">Transmembrane helix</keyword>
<evidence type="ECO:0000313" key="7">
    <source>
        <dbReference type="Proteomes" id="UP000246352"/>
    </source>
</evidence>
<dbReference type="SUPFAM" id="SSF55073">
    <property type="entry name" value="Nucleotide cyclase"/>
    <property type="match status" value="1"/>
</dbReference>
<dbReference type="PROSITE" id="PS50887">
    <property type="entry name" value="GGDEF"/>
    <property type="match status" value="1"/>
</dbReference>
<organism evidence="6 7">
    <name type="scientific">Hoeflea marina</name>
    <dbReference type="NCBI Taxonomy" id="274592"/>
    <lineage>
        <taxon>Bacteria</taxon>
        <taxon>Pseudomonadati</taxon>
        <taxon>Pseudomonadota</taxon>
        <taxon>Alphaproteobacteria</taxon>
        <taxon>Hyphomicrobiales</taxon>
        <taxon>Rhizobiaceae</taxon>
        <taxon>Hoeflea</taxon>
    </lineage>
</organism>
<accession>A0A317PNH4</accession>
<feature type="transmembrane region" description="Helical" evidence="4">
    <location>
        <begin position="152"/>
        <end position="169"/>
    </location>
</feature>
<dbReference type="InterPro" id="IPR050469">
    <property type="entry name" value="Diguanylate_Cyclase"/>
</dbReference>
<evidence type="ECO:0000313" key="6">
    <source>
        <dbReference type="EMBL" id="PWW02113.1"/>
    </source>
</evidence>
<dbReference type="AlphaFoldDB" id="A0A317PNH4"/>
<dbReference type="PANTHER" id="PTHR45138:SF9">
    <property type="entry name" value="DIGUANYLATE CYCLASE DGCM-RELATED"/>
    <property type="match status" value="1"/>
</dbReference>
<dbReference type="RefSeq" id="WP_110031833.1">
    <property type="nucleotide sequence ID" value="NZ_QGTR01000002.1"/>
</dbReference>
<dbReference type="InterPro" id="IPR043128">
    <property type="entry name" value="Rev_trsase/Diguanyl_cyclase"/>
</dbReference>
<feature type="transmembrane region" description="Helical" evidence="4">
    <location>
        <begin position="92"/>
        <end position="113"/>
    </location>
</feature>
<evidence type="ECO:0000256" key="1">
    <source>
        <dbReference type="ARBA" id="ARBA00012528"/>
    </source>
</evidence>
<evidence type="ECO:0000259" key="5">
    <source>
        <dbReference type="PROSITE" id="PS50887"/>
    </source>
</evidence>
<dbReference type="OrthoDB" id="9759607at2"/>
<evidence type="ECO:0000256" key="2">
    <source>
        <dbReference type="ARBA" id="ARBA00034247"/>
    </source>
</evidence>
<dbReference type="Pfam" id="PF00990">
    <property type="entry name" value="GGDEF"/>
    <property type="match status" value="1"/>
</dbReference>
<sequence>MLKHTAEKHRNDSRRVYHDALSAATANSDILPDSELAAASSFGASSPELIEIYDRYYWAAHSLKPRSWLKWTFFFNLLLILFDTVLDPAVLVPSLVIRGIFGSSILFAIYMVWGQQRPRWVQGATLTAVAITVMLEAGAIGALGGFPLYERYLTGGLFTVATAILFFPIEFRWTIAGVLTAVTLHVALLVLGPTTEPAHALMVGVFYSSAMLTFATTRRAALRSQWNGFKSRIRELRDQAELARLYDELQLVANLDPLTGIQNRRSTQVHIDTIWNEGDNSQSEIAFLMIDIDDFKRLNDTYGHTAGDTCIKAVAVEIREVLRDSDIVSRYGGEEFLIVLTDTSPTHAAGVAERIRSAIESLRLAEPGSATATKVTVSIGLAIRQGDATAEALMRRADDALYEAKRNGKNRIEVAPPGAGSAVQAYSVKSSRAEKPRQVA</sequence>
<name>A0A317PNH4_9HYPH</name>
<dbReference type="CDD" id="cd01949">
    <property type="entry name" value="GGDEF"/>
    <property type="match status" value="1"/>
</dbReference>
<feature type="compositionally biased region" description="Basic and acidic residues" evidence="3">
    <location>
        <begin position="431"/>
        <end position="440"/>
    </location>
</feature>
<evidence type="ECO:0000256" key="4">
    <source>
        <dbReference type="SAM" id="Phobius"/>
    </source>
</evidence>
<dbReference type="SMART" id="SM00267">
    <property type="entry name" value="GGDEF"/>
    <property type="match status" value="1"/>
</dbReference>
<protein>
    <recommendedName>
        <fullName evidence="1">diguanylate cyclase</fullName>
        <ecNumber evidence="1">2.7.7.65</ecNumber>
    </recommendedName>
</protein>
<dbReference type="InterPro" id="IPR029787">
    <property type="entry name" value="Nucleotide_cyclase"/>
</dbReference>
<feature type="domain" description="GGDEF" evidence="5">
    <location>
        <begin position="283"/>
        <end position="417"/>
    </location>
</feature>
<dbReference type="InterPro" id="IPR000160">
    <property type="entry name" value="GGDEF_dom"/>
</dbReference>
<feature type="transmembrane region" description="Helical" evidence="4">
    <location>
        <begin position="174"/>
        <end position="192"/>
    </location>
</feature>
<keyword evidence="4" id="KW-0812">Transmembrane</keyword>
<keyword evidence="4" id="KW-0472">Membrane</keyword>